<organism evidence="1 2">
    <name type="scientific">Acidithiobacillus ferriphilus</name>
    <dbReference type="NCBI Taxonomy" id="1689834"/>
    <lineage>
        <taxon>Bacteria</taxon>
        <taxon>Pseudomonadati</taxon>
        <taxon>Pseudomonadota</taxon>
        <taxon>Acidithiobacillia</taxon>
        <taxon>Acidithiobacillales</taxon>
        <taxon>Acidithiobacillaceae</taxon>
        <taxon>Acidithiobacillus</taxon>
    </lineage>
</organism>
<sequence>MIAECAYYLAESRGFAGGDCEADWYAAETWIDNQLSA</sequence>
<comment type="caution">
    <text evidence="1">The sequence shown here is derived from an EMBL/GenBank/DDBJ whole genome shotgun (WGS) entry which is preliminary data.</text>
</comment>
<dbReference type="InterPro" id="IPR021327">
    <property type="entry name" value="DUF2934"/>
</dbReference>
<keyword evidence="2" id="KW-1185">Reference proteome</keyword>
<evidence type="ECO:0000313" key="1">
    <source>
        <dbReference type="EMBL" id="MEB8515125.1"/>
    </source>
</evidence>
<dbReference type="Pfam" id="PF11154">
    <property type="entry name" value="DUF2934"/>
    <property type="match status" value="1"/>
</dbReference>
<accession>A0ABU6FWD6</accession>
<gene>
    <name evidence="1" type="ORF">OW717_13880</name>
</gene>
<dbReference type="Proteomes" id="UP001308776">
    <property type="component" value="Unassembled WGS sequence"/>
</dbReference>
<dbReference type="EMBL" id="JAQGFR010000255">
    <property type="protein sequence ID" value="MEB8515125.1"/>
    <property type="molecule type" value="Genomic_DNA"/>
</dbReference>
<reference evidence="1 2" key="1">
    <citation type="submission" date="2022-11" db="EMBL/GenBank/DDBJ databases">
        <title>Comparative genomics analysis of Acidithiobacillus ferriphilus.</title>
        <authorList>
            <person name="Ma L."/>
        </authorList>
    </citation>
    <scope>NUCLEOTIDE SEQUENCE [LARGE SCALE GENOMIC DNA]</scope>
    <source>
        <strain evidence="1 2">DY15</strain>
    </source>
</reference>
<protein>
    <submittedName>
        <fullName evidence="1">DUF2934 domain-containing protein</fullName>
    </submittedName>
</protein>
<evidence type="ECO:0000313" key="2">
    <source>
        <dbReference type="Proteomes" id="UP001308776"/>
    </source>
</evidence>
<proteinExistence type="predicted"/>
<name>A0ABU6FWD6_9PROT</name>
<dbReference type="RefSeq" id="WP_229066485.1">
    <property type="nucleotide sequence ID" value="NZ_CP080536.1"/>
</dbReference>